<dbReference type="SUPFAM" id="SSF102546">
    <property type="entry name" value="RbsD-like"/>
    <property type="match status" value="1"/>
</dbReference>
<dbReference type="InterPro" id="IPR023750">
    <property type="entry name" value="RbsD-like_sf"/>
</dbReference>
<dbReference type="Pfam" id="PF05025">
    <property type="entry name" value="RbsD_FucU"/>
    <property type="match status" value="1"/>
</dbReference>
<dbReference type="InterPro" id="IPR007721">
    <property type="entry name" value="RbsD_FucU"/>
</dbReference>
<protein>
    <recommendedName>
        <fullName evidence="7">D-ribose pyranase</fullName>
    </recommendedName>
</protein>
<keyword evidence="2" id="KW-0413">Isomerase</keyword>
<dbReference type="InterPro" id="IPR050443">
    <property type="entry name" value="RbsD/FucU_mutarotase"/>
</dbReference>
<dbReference type="Proteomes" id="UP000595197">
    <property type="component" value="Chromosome"/>
</dbReference>
<accession>A0ABX7BDZ0</accession>
<evidence type="ECO:0000256" key="3">
    <source>
        <dbReference type="ARBA" id="ARBA00036324"/>
    </source>
</evidence>
<proteinExistence type="predicted"/>
<keyword evidence="6" id="KW-1185">Reference proteome</keyword>
<evidence type="ECO:0000256" key="1">
    <source>
        <dbReference type="ARBA" id="ARBA00000223"/>
    </source>
</evidence>
<organism evidence="5 6">
    <name type="scientific">Skermanella cutis</name>
    <dbReference type="NCBI Taxonomy" id="2775420"/>
    <lineage>
        <taxon>Bacteria</taxon>
        <taxon>Pseudomonadati</taxon>
        <taxon>Pseudomonadota</taxon>
        <taxon>Alphaproteobacteria</taxon>
        <taxon>Rhodospirillales</taxon>
        <taxon>Azospirillaceae</taxon>
        <taxon>Skermanella</taxon>
    </lineage>
</organism>
<gene>
    <name evidence="5" type="ORF">IGS68_24305</name>
</gene>
<evidence type="ECO:0000256" key="2">
    <source>
        <dbReference type="ARBA" id="ARBA00023235"/>
    </source>
</evidence>
<comment type="catalytic activity">
    <reaction evidence="1">
        <text>beta-D-ribopyranose = beta-D-ribofuranose</text>
        <dbReference type="Rhea" id="RHEA:25432"/>
        <dbReference type="ChEBI" id="CHEBI:27476"/>
        <dbReference type="ChEBI" id="CHEBI:47002"/>
        <dbReference type="EC" id="5.4.99.62"/>
    </reaction>
</comment>
<name>A0ABX7BDZ0_9PROT</name>
<evidence type="ECO:0000313" key="6">
    <source>
        <dbReference type="Proteomes" id="UP000595197"/>
    </source>
</evidence>
<reference evidence="5" key="1">
    <citation type="submission" date="2021-02" db="EMBL/GenBank/DDBJ databases">
        <title>Skermanella TT6 skin isolate.</title>
        <authorList>
            <person name="Lee K."/>
            <person name="Ganzorig M."/>
        </authorList>
    </citation>
    <scope>NUCLEOTIDE SEQUENCE</scope>
    <source>
        <strain evidence="5">TT6</strain>
    </source>
</reference>
<evidence type="ECO:0000313" key="5">
    <source>
        <dbReference type="EMBL" id="QQP92601.1"/>
    </source>
</evidence>
<evidence type="ECO:0000256" key="4">
    <source>
        <dbReference type="SAM" id="MobiDB-lite"/>
    </source>
</evidence>
<evidence type="ECO:0008006" key="7">
    <source>
        <dbReference type="Google" id="ProtNLM"/>
    </source>
</evidence>
<sequence length="183" mass="19885">MLKGLDPLLHADLLYVLAAMGHGDELALVDRNFPAVSLGARVIRLDGADAPRALEAILSVMPLDDMLDTPYTRMVDLSIGEAEESEICRQFVDVVERFEGPRWTIGQIDRFGFYDRARAAFAVVVTGETRVNGCLLLAKGIVRPAQPVPDRTSSGSGESGARSYSRPDLQGESSSRERPVPVS</sequence>
<feature type="region of interest" description="Disordered" evidence="4">
    <location>
        <begin position="145"/>
        <end position="183"/>
    </location>
</feature>
<comment type="catalytic activity">
    <reaction evidence="3">
        <text>alpha-L-fucose = beta-L-fucose</text>
        <dbReference type="Rhea" id="RHEA:25580"/>
        <dbReference type="ChEBI" id="CHEBI:42548"/>
        <dbReference type="ChEBI" id="CHEBI:42589"/>
        <dbReference type="EC" id="5.1.3.29"/>
    </reaction>
</comment>
<dbReference type="EMBL" id="CP067420">
    <property type="protein sequence ID" value="QQP92601.1"/>
    <property type="molecule type" value="Genomic_DNA"/>
</dbReference>
<dbReference type="PANTHER" id="PTHR31690:SF4">
    <property type="entry name" value="FUCOSE MUTAROTASE"/>
    <property type="match status" value="1"/>
</dbReference>
<dbReference type="PANTHER" id="PTHR31690">
    <property type="entry name" value="FUCOSE MUTAROTASE"/>
    <property type="match status" value="1"/>
</dbReference>
<dbReference type="Gene3D" id="3.40.1650.10">
    <property type="entry name" value="RbsD-like domain"/>
    <property type="match status" value="1"/>
</dbReference>
<feature type="compositionally biased region" description="Basic and acidic residues" evidence="4">
    <location>
        <begin position="174"/>
        <end position="183"/>
    </location>
</feature>